<sequence length="207" mass="23437">MGGKSLLKLNTGQRPIAHNTYDQTWAGRLIRGSPLCTPPGTGQHRFSWGDKTVRNVAPSGVCYSLADDTPVGTEVRAPQGCWRNGHQWPVLKHGPRSRPLERAFGCKTRTRNESERSELCLYRVKPEETLVEARSGSDVQIDLAGYRRSFPQDSSVDLQFYEVKRMIRDSGAIYCLHPFSNFKYVRSPCYLIERGHSNVPTLVGHFW</sequence>
<accession>A0ABR4DVY9</accession>
<keyword evidence="2" id="KW-1185">Reference proteome</keyword>
<name>A0ABR4DVY9_9PEZI</name>
<dbReference type="Proteomes" id="UP001600888">
    <property type="component" value="Unassembled WGS sequence"/>
</dbReference>
<proteinExistence type="predicted"/>
<reference evidence="1 2" key="1">
    <citation type="submission" date="2024-03" db="EMBL/GenBank/DDBJ databases">
        <title>A high-quality draft genome sequence of Diaporthe vaccinii, a causative agent of upright dieback and viscid rot disease in cranberry plants.</title>
        <authorList>
            <person name="Sarrasin M."/>
            <person name="Lang B.F."/>
            <person name="Burger G."/>
        </authorList>
    </citation>
    <scope>NUCLEOTIDE SEQUENCE [LARGE SCALE GENOMIC DNA]</scope>
    <source>
        <strain evidence="1 2">IS7</strain>
    </source>
</reference>
<comment type="caution">
    <text evidence="1">The sequence shown here is derived from an EMBL/GenBank/DDBJ whole genome shotgun (WGS) entry which is preliminary data.</text>
</comment>
<evidence type="ECO:0000313" key="2">
    <source>
        <dbReference type="Proteomes" id="UP001600888"/>
    </source>
</evidence>
<evidence type="ECO:0000313" key="1">
    <source>
        <dbReference type="EMBL" id="KAL2273374.1"/>
    </source>
</evidence>
<protein>
    <submittedName>
        <fullName evidence="1">Uncharacterized protein</fullName>
    </submittedName>
</protein>
<dbReference type="EMBL" id="JBAWTH010000188">
    <property type="protein sequence ID" value="KAL2273374.1"/>
    <property type="molecule type" value="Genomic_DNA"/>
</dbReference>
<gene>
    <name evidence="1" type="ORF">FJTKL_04549</name>
</gene>
<organism evidence="1 2">
    <name type="scientific">Diaporthe vaccinii</name>
    <dbReference type="NCBI Taxonomy" id="105482"/>
    <lineage>
        <taxon>Eukaryota</taxon>
        <taxon>Fungi</taxon>
        <taxon>Dikarya</taxon>
        <taxon>Ascomycota</taxon>
        <taxon>Pezizomycotina</taxon>
        <taxon>Sordariomycetes</taxon>
        <taxon>Sordariomycetidae</taxon>
        <taxon>Diaporthales</taxon>
        <taxon>Diaporthaceae</taxon>
        <taxon>Diaporthe</taxon>
        <taxon>Diaporthe eres species complex</taxon>
    </lineage>
</organism>